<keyword evidence="3" id="KW-1185">Reference proteome</keyword>
<organism evidence="2 3">
    <name type="scientific">Sphingobacterium kitahiroshimense</name>
    <dbReference type="NCBI Taxonomy" id="470446"/>
    <lineage>
        <taxon>Bacteria</taxon>
        <taxon>Pseudomonadati</taxon>
        <taxon>Bacteroidota</taxon>
        <taxon>Sphingobacteriia</taxon>
        <taxon>Sphingobacteriales</taxon>
        <taxon>Sphingobacteriaceae</taxon>
        <taxon>Sphingobacterium</taxon>
    </lineage>
</organism>
<sequence length="380" mass="42967">MAIVQFSLAPEANNNIIINDGAPDTTLLPYRSLTKEYRKVLDRVTVNTDLDSKIESPNLRASLRDFLNQTRGIDFGIENLFLTRGGQMALYLAAALILKPGDQVVVTAPCYIAAETLFEKLGCQIIRIPVDQYGMQTDILADVLENNDVKLLYIIPHHHHPTTVTMSKERREHILELIARYGPAVIEDDYDYDFQFNYDPYLPLASGEHGGNVIYIGSLTKVLGTPFRIGYMIASKNFLEAAAKLRVLIDIRGDMISEKAVAAMIDSGDLVRHIQKTNKVYAKRCDLLCTLLDKELKEYIHYQKPSGGLAIWITFKQEYELPKIARYAQEHGLSIKSNFYFTGRYAHLNAFRFGFASMNEAKLKTAVNVLKQAIVHLYPQ</sequence>
<dbReference type="InterPro" id="IPR051446">
    <property type="entry name" value="HTH_trans_reg/aminotransferase"/>
</dbReference>
<gene>
    <name evidence="2" type="ORF">ABE541_16615</name>
</gene>
<dbReference type="InterPro" id="IPR015424">
    <property type="entry name" value="PyrdxlP-dep_Trfase"/>
</dbReference>
<dbReference type="CDD" id="cd00609">
    <property type="entry name" value="AAT_like"/>
    <property type="match status" value="1"/>
</dbReference>
<dbReference type="PANTHER" id="PTHR46577">
    <property type="entry name" value="HTH-TYPE TRANSCRIPTIONAL REGULATORY PROTEIN GABR"/>
    <property type="match status" value="1"/>
</dbReference>
<accession>A0ABV0BWC8</accession>
<dbReference type="GO" id="GO:0008483">
    <property type="term" value="F:transaminase activity"/>
    <property type="evidence" value="ECO:0007669"/>
    <property type="project" value="UniProtKB-KW"/>
</dbReference>
<protein>
    <submittedName>
        <fullName evidence="2">PLP-dependent aminotransferase family protein</fullName>
    </submittedName>
</protein>
<feature type="domain" description="Aminotransferase class I/classII large" evidence="1">
    <location>
        <begin position="56"/>
        <end position="370"/>
    </location>
</feature>
<dbReference type="SUPFAM" id="SSF53383">
    <property type="entry name" value="PLP-dependent transferases"/>
    <property type="match status" value="1"/>
</dbReference>
<dbReference type="InterPro" id="IPR015421">
    <property type="entry name" value="PyrdxlP-dep_Trfase_major"/>
</dbReference>
<proteinExistence type="predicted"/>
<keyword evidence="2" id="KW-0808">Transferase</keyword>
<evidence type="ECO:0000259" key="1">
    <source>
        <dbReference type="Pfam" id="PF00155"/>
    </source>
</evidence>
<dbReference type="RefSeq" id="WP_346581750.1">
    <property type="nucleotide sequence ID" value="NZ_JBDJNQ010000008.1"/>
</dbReference>
<dbReference type="Proteomes" id="UP001409291">
    <property type="component" value="Unassembled WGS sequence"/>
</dbReference>
<evidence type="ECO:0000313" key="3">
    <source>
        <dbReference type="Proteomes" id="UP001409291"/>
    </source>
</evidence>
<comment type="caution">
    <text evidence="2">The sequence shown here is derived from an EMBL/GenBank/DDBJ whole genome shotgun (WGS) entry which is preliminary data.</text>
</comment>
<dbReference type="PANTHER" id="PTHR46577:SF2">
    <property type="entry name" value="TRANSCRIPTIONAL REGULATORY PROTEIN"/>
    <property type="match status" value="1"/>
</dbReference>
<evidence type="ECO:0000313" key="2">
    <source>
        <dbReference type="EMBL" id="MEN5378887.1"/>
    </source>
</evidence>
<dbReference type="EMBL" id="JBDJNQ010000008">
    <property type="protein sequence ID" value="MEN5378887.1"/>
    <property type="molecule type" value="Genomic_DNA"/>
</dbReference>
<name>A0ABV0BWC8_9SPHI</name>
<dbReference type="InterPro" id="IPR004839">
    <property type="entry name" value="Aminotransferase_I/II_large"/>
</dbReference>
<reference evidence="2 3" key="1">
    <citation type="submission" date="2024-04" db="EMBL/GenBank/DDBJ databases">
        <title>WGS of bacteria from Torrens River.</title>
        <authorList>
            <person name="Wyrsch E.R."/>
            <person name="Drigo B."/>
        </authorList>
    </citation>
    <scope>NUCLEOTIDE SEQUENCE [LARGE SCALE GENOMIC DNA]</scope>
    <source>
        <strain evidence="2 3">TWI391</strain>
    </source>
</reference>
<dbReference type="Gene3D" id="3.40.640.10">
    <property type="entry name" value="Type I PLP-dependent aspartate aminotransferase-like (Major domain)"/>
    <property type="match status" value="1"/>
</dbReference>
<dbReference type="Pfam" id="PF00155">
    <property type="entry name" value="Aminotran_1_2"/>
    <property type="match status" value="1"/>
</dbReference>
<keyword evidence="2" id="KW-0032">Aminotransferase</keyword>